<comment type="similarity">
    <text evidence="8">Belongs to the binding-protein-dependent transport system permease family. LivHM subfamily.</text>
</comment>
<dbReference type="RefSeq" id="WP_345603607.1">
    <property type="nucleotide sequence ID" value="NZ_BAABJO010000003.1"/>
</dbReference>
<evidence type="ECO:0000256" key="3">
    <source>
        <dbReference type="ARBA" id="ARBA00022475"/>
    </source>
</evidence>
<dbReference type="CDD" id="cd06582">
    <property type="entry name" value="TM_PBP1_LivH_like"/>
    <property type="match status" value="1"/>
</dbReference>
<evidence type="ECO:0000256" key="6">
    <source>
        <dbReference type="ARBA" id="ARBA00022989"/>
    </source>
</evidence>
<keyword evidence="6 9" id="KW-1133">Transmembrane helix</keyword>
<evidence type="ECO:0000256" key="7">
    <source>
        <dbReference type="ARBA" id="ARBA00023136"/>
    </source>
</evidence>
<keyword evidence="3" id="KW-1003">Cell membrane</keyword>
<comment type="subcellular location">
    <subcellularLocation>
        <location evidence="1">Cell membrane</location>
        <topology evidence="1">Multi-pass membrane protein</topology>
    </subcellularLocation>
</comment>
<feature type="transmembrane region" description="Helical" evidence="9">
    <location>
        <begin position="34"/>
        <end position="53"/>
    </location>
</feature>
<name>A0ABP9NBS6_9PSEU</name>
<evidence type="ECO:0000313" key="11">
    <source>
        <dbReference type="Proteomes" id="UP001500804"/>
    </source>
</evidence>
<keyword evidence="7 9" id="KW-0472">Membrane</keyword>
<reference evidence="11" key="1">
    <citation type="journal article" date="2019" name="Int. J. Syst. Evol. Microbiol.">
        <title>The Global Catalogue of Microorganisms (GCM) 10K type strain sequencing project: providing services to taxonomists for standard genome sequencing and annotation.</title>
        <authorList>
            <consortium name="The Broad Institute Genomics Platform"/>
            <consortium name="The Broad Institute Genome Sequencing Center for Infectious Disease"/>
            <person name="Wu L."/>
            <person name="Ma J."/>
        </authorList>
    </citation>
    <scope>NUCLEOTIDE SEQUENCE [LARGE SCALE GENOMIC DNA]</scope>
    <source>
        <strain evidence="11">JCM 18302</strain>
    </source>
</reference>
<protein>
    <submittedName>
        <fullName evidence="10">Branched-chain amino acid ABC transporter permease</fullName>
    </submittedName>
</protein>
<sequence>MGQVVAALVGGLTLGAQYALMALGFSMIFGILRVINFAHGAFYALGGYVGYAVTGQLGMPFVVGVVVAVAVTALLGAVFEILVIERRIDDHLATIVLTLGLGLAITAALLIVFGPRAVAYHFPIEGGVAMGGAVVPYGRLVVIGIAAIAVAAVHVFLYRTQTGRGLRAMADDRATAVTQGMRPKILFPVAFGIATGIAGLTGALVTPLFALSPSIGDQVLMVSFLTVILGGLGSMSGAVLAALLIGLVESFTGIYVGGQVAPLLLFCVVLVLLVVRPTGLAGREVEHV</sequence>
<dbReference type="PANTHER" id="PTHR11795">
    <property type="entry name" value="BRANCHED-CHAIN AMINO ACID TRANSPORT SYSTEM PERMEASE PROTEIN LIVH"/>
    <property type="match status" value="1"/>
</dbReference>
<evidence type="ECO:0000256" key="2">
    <source>
        <dbReference type="ARBA" id="ARBA00022448"/>
    </source>
</evidence>
<dbReference type="InterPro" id="IPR052157">
    <property type="entry name" value="BCAA_transport_permease"/>
</dbReference>
<dbReference type="EMBL" id="BAABJO010000003">
    <property type="protein sequence ID" value="GAA5113974.1"/>
    <property type="molecule type" value="Genomic_DNA"/>
</dbReference>
<keyword evidence="2" id="KW-0813">Transport</keyword>
<feature type="transmembrane region" description="Helical" evidence="9">
    <location>
        <begin position="95"/>
        <end position="117"/>
    </location>
</feature>
<evidence type="ECO:0000256" key="4">
    <source>
        <dbReference type="ARBA" id="ARBA00022692"/>
    </source>
</evidence>
<gene>
    <name evidence="10" type="ORF">GCM10023320_10380</name>
</gene>
<evidence type="ECO:0000256" key="9">
    <source>
        <dbReference type="SAM" id="Phobius"/>
    </source>
</evidence>
<organism evidence="10 11">
    <name type="scientific">Pseudonocardia adelaidensis</name>
    <dbReference type="NCBI Taxonomy" id="648754"/>
    <lineage>
        <taxon>Bacteria</taxon>
        <taxon>Bacillati</taxon>
        <taxon>Actinomycetota</taxon>
        <taxon>Actinomycetes</taxon>
        <taxon>Pseudonocardiales</taxon>
        <taxon>Pseudonocardiaceae</taxon>
        <taxon>Pseudonocardia</taxon>
    </lineage>
</organism>
<keyword evidence="5" id="KW-0029">Amino-acid transport</keyword>
<feature type="transmembrane region" description="Helical" evidence="9">
    <location>
        <begin position="137"/>
        <end position="158"/>
    </location>
</feature>
<evidence type="ECO:0000256" key="1">
    <source>
        <dbReference type="ARBA" id="ARBA00004651"/>
    </source>
</evidence>
<evidence type="ECO:0000256" key="5">
    <source>
        <dbReference type="ARBA" id="ARBA00022970"/>
    </source>
</evidence>
<feature type="transmembrane region" description="Helical" evidence="9">
    <location>
        <begin position="6"/>
        <end position="27"/>
    </location>
</feature>
<dbReference type="InterPro" id="IPR001851">
    <property type="entry name" value="ABC_transp_permease"/>
</dbReference>
<comment type="caution">
    <text evidence="10">The sequence shown here is derived from an EMBL/GenBank/DDBJ whole genome shotgun (WGS) entry which is preliminary data.</text>
</comment>
<keyword evidence="11" id="KW-1185">Reference proteome</keyword>
<feature type="transmembrane region" description="Helical" evidence="9">
    <location>
        <begin position="254"/>
        <end position="275"/>
    </location>
</feature>
<dbReference type="Proteomes" id="UP001500804">
    <property type="component" value="Unassembled WGS sequence"/>
</dbReference>
<evidence type="ECO:0000313" key="10">
    <source>
        <dbReference type="EMBL" id="GAA5113974.1"/>
    </source>
</evidence>
<evidence type="ECO:0000256" key="8">
    <source>
        <dbReference type="ARBA" id="ARBA00037998"/>
    </source>
</evidence>
<proteinExistence type="inferred from homology"/>
<feature type="transmembrane region" description="Helical" evidence="9">
    <location>
        <begin position="185"/>
        <end position="210"/>
    </location>
</feature>
<dbReference type="Pfam" id="PF02653">
    <property type="entry name" value="BPD_transp_2"/>
    <property type="match status" value="1"/>
</dbReference>
<feature type="transmembrane region" description="Helical" evidence="9">
    <location>
        <begin position="222"/>
        <end position="247"/>
    </location>
</feature>
<dbReference type="PANTHER" id="PTHR11795:SF442">
    <property type="entry name" value="ABC TRANSPORTER ATP-BINDING PROTEIN"/>
    <property type="match status" value="1"/>
</dbReference>
<accession>A0ABP9NBS6</accession>
<keyword evidence="4 9" id="KW-0812">Transmembrane</keyword>
<feature type="transmembrane region" description="Helical" evidence="9">
    <location>
        <begin position="59"/>
        <end position="83"/>
    </location>
</feature>